<keyword evidence="2" id="KW-0539">Nucleus</keyword>
<feature type="domain" description="Chromo" evidence="4">
    <location>
        <begin position="135"/>
        <end position="193"/>
    </location>
</feature>
<feature type="compositionally biased region" description="Basic and acidic residues" evidence="3">
    <location>
        <begin position="326"/>
        <end position="336"/>
    </location>
</feature>
<evidence type="ECO:0000259" key="4">
    <source>
        <dbReference type="PROSITE" id="PS50013"/>
    </source>
</evidence>
<comment type="subcellular location">
    <subcellularLocation>
        <location evidence="1">Nucleus</location>
    </subcellularLocation>
</comment>
<dbReference type="PROSITE" id="PS50013">
    <property type="entry name" value="CHROMO_2"/>
    <property type="match status" value="2"/>
</dbReference>
<evidence type="ECO:0000313" key="5">
    <source>
        <dbReference type="Proteomes" id="UP000515204"/>
    </source>
</evidence>
<dbReference type="PRINTS" id="PR00504">
    <property type="entry name" value="CHROMODOMAIN"/>
</dbReference>
<gene>
    <name evidence="6" type="primary">LOC106744224</name>
</gene>
<feature type="region of interest" description="Disordered" evidence="3">
    <location>
        <begin position="189"/>
        <end position="229"/>
    </location>
</feature>
<dbReference type="InterPro" id="IPR051219">
    <property type="entry name" value="Heterochromatin_chromo-domain"/>
</dbReference>
<feature type="region of interest" description="Disordered" evidence="3">
    <location>
        <begin position="1"/>
        <end position="135"/>
    </location>
</feature>
<feature type="domain" description="Chromo" evidence="4">
    <location>
        <begin position="236"/>
        <end position="295"/>
    </location>
</feature>
<feature type="compositionally biased region" description="Basic residues" evidence="3">
    <location>
        <begin position="1"/>
        <end position="12"/>
    </location>
</feature>
<dbReference type="GeneID" id="106744224"/>
<dbReference type="InterPro" id="IPR023780">
    <property type="entry name" value="Chromo_domain"/>
</dbReference>
<dbReference type="InterPro" id="IPR017984">
    <property type="entry name" value="Chromo_dom_subgr"/>
</dbReference>
<dbReference type="PROSITE" id="PS00598">
    <property type="entry name" value="CHROMO_1"/>
    <property type="match status" value="1"/>
</dbReference>
<reference evidence="6" key="1">
    <citation type="submission" date="2025-08" db="UniProtKB">
        <authorList>
            <consortium name="RefSeq"/>
        </authorList>
    </citation>
    <scope>IDENTIFICATION</scope>
</reference>
<dbReference type="Gene3D" id="2.40.50.40">
    <property type="match status" value="2"/>
</dbReference>
<dbReference type="PANTHER" id="PTHR22812">
    <property type="entry name" value="CHROMOBOX PROTEIN"/>
    <property type="match status" value="1"/>
</dbReference>
<evidence type="ECO:0000256" key="2">
    <source>
        <dbReference type="ARBA" id="ARBA00023242"/>
    </source>
</evidence>
<feature type="compositionally biased region" description="Polar residues" evidence="3">
    <location>
        <begin position="44"/>
        <end position="55"/>
    </location>
</feature>
<dbReference type="InterPro" id="IPR023779">
    <property type="entry name" value="Chromodomain_CS"/>
</dbReference>
<protein>
    <submittedName>
        <fullName evidence="6">Chromodomain-helicase-DNA-binding protein 1-like</fullName>
    </submittedName>
</protein>
<dbReference type="SUPFAM" id="SSF54160">
    <property type="entry name" value="Chromo domain-like"/>
    <property type="match status" value="2"/>
</dbReference>
<dbReference type="InterPro" id="IPR000953">
    <property type="entry name" value="Chromo/chromo_shadow_dom"/>
</dbReference>
<sequence>MRRFNMRNKRGKSGTMSGGSDSEENGGLVGNDKEATQKPAAGRNNYNAASKTAASTIIMRKSTLKRRSRSSAQQKQPVAADNDAAEVRDDSSTAGKLEERENGEKIAGKPSPNKRKKKDQRASTSARDSEDNDEYEVDVIVGHRTIKGRRQFLVRWKGYSSVSDSWENEKDLNCPQLIEDFLAMEKEDSKQVKVTKAKTPKADKSKKTRGSSAKQTENDEPSVKDDVKDKESLKEFEVERIIEVHFKKNGKREFLIRWKGFSATDDTWEPEENLNCPDLISKFMQKLEKMKTADLRELRTNRAHTKRYTLSTHDSGRRLSRRHMDKQRATYHECDE</sequence>
<dbReference type="GO" id="GO:0005694">
    <property type="term" value="C:chromosome"/>
    <property type="evidence" value="ECO:0007669"/>
    <property type="project" value="UniProtKB-ARBA"/>
</dbReference>
<dbReference type="Pfam" id="PF00385">
    <property type="entry name" value="Chromo"/>
    <property type="match status" value="2"/>
</dbReference>
<name>A0A6P3X7N8_DINQU</name>
<dbReference type="OrthoDB" id="5376140at2759"/>
<dbReference type="RefSeq" id="XP_014474282.1">
    <property type="nucleotide sequence ID" value="XM_014618796.1"/>
</dbReference>
<keyword evidence="5" id="KW-1185">Reference proteome</keyword>
<feature type="compositionally biased region" description="Basic and acidic residues" evidence="3">
    <location>
        <begin position="85"/>
        <end position="107"/>
    </location>
</feature>
<dbReference type="InterPro" id="IPR016197">
    <property type="entry name" value="Chromo-like_dom_sf"/>
</dbReference>
<organism evidence="5 6">
    <name type="scientific">Dinoponera quadriceps</name>
    <name type="common">South American ant</name>
    <dbReference type="NCBI Taxonomy" id="609295"/>
    <lineage>
        <taxon>Eukaryota</taxon>
        <taxon>Metazoa</taxon>
        <taxon>Ecdysozoa</taxon>
        <taxon>Arthropoda</taxon>
        <taxon>Hexapoda</taxon>
        <taxon>Insecta</taxon>
        <taxon>Pterygota</taxon>
        <taxon>Neoptera</taxon>
        <taxon>Endopterygota</taxon>
        <taxon>Hymenoptera</taxon>
        <taxon>Apocrita</taxon>
        <taxon>Aculeata</taxon>
        <taxon>Formicoidea</taxon>
        <taxon>Formicidae</taxon>
        <taxon>Ponerinae</taxon>
        <taxon>Ponerini</taxon>
        <taxon>Dinoponera</taxon>
    </lineage>
</organism>
<dbReference type="CDD" id="cd00024">
    <property type="entry name" value="CD_CSD"/>
    <property type="match status" value="2"/>
</dbReference>
<dbReference type="KEGG" id="dqu:106744224"/>
<accession>A0A6P3X7N8</accession>
<dbReference type="AlphaFoldDB" id="A0A6P3X7N8"/>
<evidence type="ECO:0000256" key="3">
    <source>
        <dbReference type="SAM" id="MobiDB-lite"/>
    </source>
</evidence>
<dbReference type="SMART" id="SM00298">
    <property type="entry name" value="CHROMO"/>
    <property type="match status" value="2"/>
</dbReference>
<dbReference type="GO" id="GO:0005634">
    <property type="term" value="C:nucleus"/>
    <property type="evidence" value="ECO:0007669"/>
    <property type="project" value="UniProtKB-SubCell"/>
</dbReference>
<proteinExistence type="predicted"/>
<evidence type="ECO:0000313" key="6">
    <source>
        <dbReference type="RefSeq" id="XP_014474282.1"/>
    </source>
</evidence>
<feature type="region of interest" description="Disordered" evidence="3">
    <location>
        <begin position="310"/>
        <end position="336"/>
    </location>
</feature>
<dbReference type="Proteomes" id="UP000515204">
    <property type="component" value="Unplaced"/>
</dbReference>
<evidence type="ECO:0000256" key="1">
    <source>
        <dbReference type="ARBA" id="ARBA00004123"/>
    </source>
</evidence>